<sequence length="73" mass="8386">MAAARPPLSDFADVKIVRLVVGEEDAVSHVHVDRLTEYSALFGMAFTPKLKENVKREMRLPEEERKTFEHFAQ</sequence>
<dbReference type="AlphaFoldDB" id="A0AA39R481"/>
<evidence type="ECO:0000313" key="2">
    <source>
        <dbReference type="Proteomes" id="UP001166286"/>
    </source>
</evidence>
<dbReference type="EMBL" id="JAFEKC020000005">
    <property type="protein sequence ID" value="KAK0514562.1"/>
    <property type="molecule type" value="Genomic_DNA"/>
</dbReference>
<proteinExistence type="predicted"/>
<organism evidence="1 2">
    <name type="scientific">Cladonia borealis</name>
    <dbReference type="NCBI Taxonomy" id="184061"/>
    <lineage>
        <taxon>Eukaryota</taxon>
        <taxon>Fungi</taxon>
        <taxon>Dikarya</taxon>
        <taxon>Ascomycota</taxon>
        <taxon>Pezizomycotina</taxon>
        <taxon>Lecanoromycetes</taxon>
        <taxon>OSLEUM clade</taxon>
        <taxon>Lecanoromycetidae</taxon>
        <taxon>Lecanorales</taxon>
        <taxon>Lecanorineae</taxon>
        <taxon>Cladoniaceae</taxon>
        <taxon>Cladonia</taxon>
    </lineage>
</organism>
<reference evidence="1" key="1">
    <citation type="submission" date="2023-03" db="EMBL/GenBank/DDBJ databases">
        <title>Complete genome of Cladonia borealis.</title>
        <authorList>
            <person name="Park H."/>
        </authorList>
    </citation>
    <scope>NUCLEOTIDE SEQUENCE</scope>
    <source>
        <strain evidence="1">ANT050790</strain>
    </source>
</reference>
<accession>A0AA39R481</accession>
<evidence type="ECO:0000313" key="1">
    <source>
        <dbReference type="EMBL" id="KAK0514562.1"/>
    </source>
</evidence>
<dbReference type="Proteomes" id="UP001166286">
    <property type="component" value="Unassembled WGS sequence"/>
</dbReference>
<protein>
    <submittedName>
        <fullName evidence="1">Uncharacterized protein</fullName>
    </submittedName>
</protein>
<name>A0AA39R481_9LECA</name>
<gene>
    <name evidence="1" type="ORF">JMJ35_003179</name>
</gene>
<keyword evidence="2" id="KW-1185">Reference proteome</keyword>
<comment type="caution">
    <text evidence="1">The sequence shown here is derived from an EMBL/GenBank/DDBJ whole genome shotgun (WGS) entry which is preliminary data.</text>
</comment>